<dbReference type="PROSITE" id="PS51297">
    <property type="entry name" value="K_BOX"/>
    <property type="match status" value="1"/>
</dbReference>
<keyword evidence="4" id="KW-0804">Transcription</keyword>
<name>A8D7L0_CARPA</name>
<evidence type="ECO:0000256" key="2">
    <source>
        <dbReference type="ARBA" id="ARBA00023015"/>
    </source>
</evidence>
<dbReference type="InterPro" id="IPR033896">
    <property type="entry name" value="MEF2-like_N"/>
</dbReference>
<evidence type="ECO:0000259" key="8">
    <source>
        <dbReference type="PROSITE" id="PS50066"/>
    </source>
</evidence>
<dbReference type="InterPro" id="IPR002100">
    <property type="entry name" value="TF_MADSbox"/>
</dbReference>
<keyword evidence="6" id="KW-0175">Coiled coil</keyword>
<accession>A8D7L0</accession>
<evidence type="ECO:0000259" key="9">
    <source>
        <dbReference type="PROSITE" id="PS51297"/>
    </source>
</evidence>
<dbReference type="Gene3D" id="3.40.1810.10">
    <property type="entry name" value="Transcription factor, MADS-box"/>
    <property type="match status" value="1"/>
</dbReference>
<feature type="domain" description="MADS-box" evidence="8">
    <location>
        <begin position="1"/>
        <end position="61"/>
    </location>
</feature>
<dbReference type="GO" id="GO:0005634">
    <property type="term" value="C:nucleus"/>
    <property type="evidence" value="ECO:0007669"/>
    <property type="project" value="UniProtKB-SubCell"/>
</dbReference>
<dbReference type="PANTHER" id="PTHR48019">
    <property type="entry name" value="SERUM RESPONSE FACTOR HOMOLOG"/>
    <property type="match status" value="1"/>
</dbReference>
<protein>
    <submittedName>
        <fullName evidence="10">FRUITFUL-like protein</fullName>
    </submittedName>
</protein>
<dbReference type="EMBL" id="EU141967">
    <property type="protein sequence ID" value="ABV60386.1"/>
    <property type="molecule type" value="Genomic_DNA"/>
</dbReference>
<dbReference type="Pfam" id="PF01486">
    <property type="entry name" value="K-box"/>
    <property type="match status" value="1"/>
</dbReference>
<dbReference type="InterPro" id="IPR050142">
    <property type="entry name" value="MADS-box/MEF2_TF"/>
</dbReference>
<dbReference type="PROSITE" id="PS00350">
    <property type="entry name" value="MADS_BOX_1"/>
    <property type="match status" value="1"/>
</dbReference>
<dbReference type="SUPFAM" id="SSF55455">
    <property type="entry name" value="SRF-like"/>
    <property type="match status" value="1"/>
</dbReference>
<reference evidence="10" key="1">
    <citation type="submission" date="2007-09" db="EMBL/GenBank/DDBJ databases">
        <title>Isolation of MADS-box genes in trioecious papaya: Molecular characterization of a C class candidate gene CpPLE and a sex-type-specific gene CpSTK.</title>
        <authorList>
            <person name="Yu Q."/>
            <person name="Steiger D."/>
            <person name="Kramer E.M."/>
            <person name="Moore P.H."/>
            <person name="Ming R."/>
        </authorList>
    </citation>
    <scope>NUCLEOTIDE SEQUENCE</scope>
</reference>
<dbReference type="SMART" id="SM00432">
    <property type="entry name" value="MADS"/>
    <property type="match status" value="1"/>
</dbReference>
<dbReference type="InterPro" id="IPR036879">
    <property type="entry name" value="TF_MADSbox_sf"/>
</dbReference>
<dbReference type="InterPro" id="IPR002487">
    <property type="entry name" value="TF_Kbox"/>
</dbReference>
<dbReference type="FunFam" id="3.40.1810.10:FF:000003">
    <property type="entry name" value="MADS-box transcription factor MADS-MC"/>
    <property type="match status" value="1"/>
</dbReference>
<dbReference type="CDD" id="cd00265">
    <property type="entry name" value="MADS_MEF2_like"/>
    <property type="match status" value="1"/>
</dbReference>
<evidence type="ECO:0000256" key="4">
    <source>
        <dbReference type="ARBA" id="ARBA00023163"/>
    </source>
</evidence>
<evidence type="ECO:0000256" key="7">
    <source>
        <dbReference type="SAM" id="MobiDB-lite"/>
    </source>
</evidence>
<sequence length="238" mass="27497">MGRGRVQLKRIENKINRQVTFSKRRSGLLKKAHEISVLCDAEVALIVFSTKGKLFEYSTDSCMERILERYERYSYTDQRQTVTNEIGPNGNWNLQYAKLKARIEVLQRNERHFLGEDLDSLSLKELQSLEHQLDSALKHVRSRKNQLMLESISELQKRDKALQEQNNALAKKVKEWEKELAQQAQITWEPHAPALHPSSNIRSYPPMSNGEDEEGNVAQQRATGSTLLPPWMLGQINE</sequence>
<feature type="region of interest" description="Disordered" evidence="7">
    <location>
        <begin position="189"/>
        <end position="238"/>
    </location>
</feature>
<dbReference type="PROSITE" id="PS50066">
    <property type="entry name" value="MADS_BOX_2"/>
    <property type="match status" value="1"/>
</dbReference>
<dbReference type="OrthoDB" id="1933443at2759"/>
<keyword evidence="3" id="KW-0238">DNA-binding</keyword>
<organism evidence="10">
    <name type="scientific">Carica papaya</name>
    <name type="common">Papaya</name>
    <dbReference type="NCBI Taxonomy" id="3649"/>
    <lineage>
        <taxon>Eukaryota</taxon>
        <taxon>Viridiplantae</taxon>
        <taxon>Streptophyta</taxon>
        <taxon>Embryophyta</taxon>
        <taxon>Tracheophyta</taxon>
        <taxon>Spermatophyta</taxon>
        <taxon>Magnoliopsida</taxon>
        <taxon>eudicotyledons</taxon>
        <taxon>Gunneridae</taxon>
        <taxon>Pentapetalae</taxon>
        <taxon>rosids</taxon>
        <taxon>malvids</taxon>
        <taxon>Brassicales</taxon>
        <taxon>Caricaceae</taxon>
        <taxon>Carica</taxon>
    </lineage>
</organism>
<dbReference type="PRINTS" id="PR00404">
    <property type="entry name" value="MADSDOMAIN"/>
</dbReference>
<dbReference type="KEGG" id="cpap:110823114"/>
<dbReference type="GeneID" id="110823114"/>
<keyword evidence="5" id="KW-0539">Nucleus</keyword>
<evidence type="ECO:0000256" key="3">
    <source>
        <dbReference type="ARBA" id="ARBA00023125"/>
    </source>
</evidence>
<feature type="domain" description="K-box" evidence="9">
    <location>
        <begin position="89"/>
        <end position="179"/>
    </location>
</feature>
<feature type="coiled-coil region" evidence="6">
    <location>
        <begin position="152"/>
        <end position="186"/>
    </location>
</feature>
<dbReference type="GO" id="GO:0003700">
    <property type="term" value="F:DNA-binding transcription factor activity"/>
    <property type="evidence" value="ECO:0007669"/>
    <property type="project" value="InterPro"/>
</dbReference>
<dbReference type="Pfam" id="PF00319">
    <property type="entry name" value="SRF-TF"/>
    <property type="match status" value="1"/>
</dbReference>
<evidence type="ECO:0000256" key="1">
    <source>
        <dbReference type="ARBA" id="ARBA00004123"/>
    </source>
</evidence>
<dbReference type="GO" id="GO:0045944">
    <property type="term" value="P:positive regulation of transcription by RNA polymerase II"/>
    <property type="evidence" value="ECO:0007669"/>
    <property type="project" value="InterPro"/>
</dbReference>
<dbReference type="GO" id="GO:0046983">
    <property type="term" value="F:protein dimerization activity"/>
    <property type="evidence" value="ECO:0007669"/>
    <property type="project" value="InterPro"/>
</dbReference>
<evidence type="ECO:0000256" key="6">
    <source>
        <dbReference type="SAM" id="Coils"/>
    </source>
</evidence>
<dbReference type="GO" id="GO:0000977">
    <property type="term" value="F:RNA polymerase II transcription regulatory region sequence-specific DNA binding"/>
    <property type="evidence" value="ECO:0007669"/>
    <property type="project" value="InterPro"/>
</dbReference>
<comment type="subcellular location">
    <subcellularLocation>
        <location evidence="1">Nucleus</location>
    </subcellularLocation>
</comment>
<keyword evidence="2" id="KW-0805">Transcription regulation</keyword>
<feature type="compositionally biased region" description="Polar residues" evidence="7">
    <location>
        <begin position="217"/>
        <end position="226"/>
    </location>
</feature>
<proteinExistence type="predicted"/>
<evidence type="ECO:0000313" key="10">
    <source>
        <dbReference type="EMBL" id="ABV60386.1"/>
    </source>
</evidence>
<evidence type="ECO:0000256" key="5">
    <source>
        <dbReference type="ARBA" id="ARBA00023242"/>
    </source>
</evidence>
<dbReference type="RefSeq" id="XP_021909112.1">
    <property type="nucleotide sequence ID" value="XM_022053420.1"/>
</dbReference>
<dbReference type="AlphaFoldDB" id="A8D7L0"/>